<dbReference type="PANTHER" id="PTHR35525:SF3">
    <property type="entry name" value="BLL6575 PROTEIN"/>
    <property type="match status" value="1"/>
</dbReference>
<sequence>MASHTEPTTSAEGVPPVRGEPLALEFANTLYAEHGVLREGIGSPGELRRWLEACRDRFAVALDGDCLEHIKGADVRFFTLLRDAVRGLLQAYVDGSIPSPWDVAQLNRASSMNCLWMLLEWAPGDRPTALVAGVASPLLGVQAELAQSAIKLLTGDTGSAVRRCSAPGCVLFFDHTRSRREWCSTACGNRARAARHYARHNRKCPRTDEHSGDPDGTA</sequence>
<accession>A0ABV6UBB8</accession>
<feature type="domain" description="Zinc finger CGNR" evidence="1">
    <location>
        <begin position="161"/>
        <end position="200"/>
    </location>
</feature>
<gene>
    <name evidence="2" type="ORF">ACFHYQ_24525</name>
</gene>
<dbReference type="Pfam" id="PF07336">
    <property type="entry name" value="ABATE"/>
    <property type="match status" value="1"/>
</dbReference>
<dbReference type="Pfam" id="PF11706">
    <property type="entry name" value="zf-CGNR"/>
    <property type="match status" value="1"/>
</dbReference>
<dbReference type="Gene3D" id="1.10.3300.10">
    <property type="entry name" value="Jann2411-like domain"/>
    <property type="match status" value="1"/>
</dbReference>
<dbReference type="PANTHER" id="PTHR35525">
    <property type="entry name" value="BLL6575 PROTEIN"/>
    <property type="match status" value="1"/>
</dbReference>
<dbReference type="SUPFAM" id="SSF160904">
    <property type="entry name" value="Jann2411-like"/>
    <property type="match status" value="1"/>
</dbReference>
<dbReference type="RefSeq" id="WP_394303483.1">
    <property type="nucleotide sequence ID" value="NZ_JBHMQT010000055.1"/>
</dbReference>
<dbReference type="InterPro" id="IPR010852">
    <property type="entry name" value="ABATE"/>
</dbReference>
<keyword evidence="3" id="KW-1185">Reference proteome</keyword>
<evidence type="ECO:0000313" key="2">
    <source>
        <dbReference type="EMBL" id="MFC0865463.1"/>
    </source>
</evidence>
<dbReference type="InterPro" id="IPR021005">
    <property type="entry name" value="Znf_CGNR"/>
</dbReference>
<dbReference type="InterPro" id="IPR023286">
    <property type="entry name" value="ABATE_dom_sf"/>
</dbReference>
<evidence type="ECO:0000259" key="1">
    <source>
        <dbReference type="Pfam" id="PF11706"/>
    </source>
</evidence>
<dbReference type="EMBL" id="JBHMQT010000055">
    <property type="protein sequence ID" value="MFC0865463.1"/>
    <property type="molecule type" value="Genomic_DNA"/>
</dbReference>
<name>A0ABV6UBB8_9ACTN</name>
<organism evidence="2 3">
    <name type="scientific">Sphaerimonospora cavernae</name>
    <dbReference type="NCBI Taxonomy" id="1740611"/>
    <lineage>
        <taxon>Bacteria</taxon>
        <taxon>Bacillati</taxon>
        <taxon>Actinomycetota</taxon>
        <taxon>Actinomycetes</taxon>
        <taxon>Streptosporangiales</taxon>
        <taxon>Streptosporangiaceae</taxon>
        <taxon>Sphaerimonospora</taxon>
    </lineage>
</organism>
<proteinExistence type="predicted"/>
<reference evidence="2 3" key="1">
    <citation type="submission" date="2024-09" db="EMBL/GenBank/DDBJ databases">
        <authorList>
            <person name="Sun Q."/>
            <person name="Mori K."/>
        </authorList>
    </citation>
    <scope>NUCLEOTIDE SEQUENCE [LARGE SCALE GENOMIC DNA]</scope>
    <source>
        <strain evidence="2 3">TBRC 1851</strain>
    </source>
</reference>
<dbReference type="Proteomes" id="UP001589870">
    <property type="component" value="Unassembled WGS sequence"/>
</dbReference>
<comment type="caution">
    <text evidence="2">The sequence shown here is derived from an EMBL/GenBank/DDBJ whole genome shotgun (WGS) entry which is preliminary data.</text>
</comment>
<evidence type="ECO:0000313" key="3">
    <source>
        <dbReference type="Proteomes" id="UP001589870"/>
    </source>
</evidence>
<protein>
    <submittedName>
        <fullName evidence="2">CGNR zinc finger domain-containing protein</fullName>
    </submittedName>
</protein>